<evidence type="ECO:0000256" key="4">
    <source>
        <dbReference type="ARBA" id="ARBA00022692"/>
    </source>
</evidence>
<dbReference type="GO" id="GO:0022857">
    <property type="term" value="F:transmembrane transporter activity"/>
    <property type="evidence" value="ECO:0007669"/>
    <property type="project" value="UniProtKB-UniRule"/>
</dbReference>
<dbReference type="InterPro" id="IPR010656">
    <property type="entry name" value="DctM"/>
</dbReference>
<keyword evidence="6 7" id="KW-0472">Membrane</keyword>
<feature type="transmembrane region" description="Helical" evidence="7">
    <location>
        <begin position="364"/>
        <end position="389"/>
    </location>
</feature>
<evidence type="ECO:0000259" key="8">
    <source>
        <dbReference type="Pfam" id="PF06808"/>
    </source>
</evidence>
<keyword evidence="5 7" id="KW-1133">Transmembrane helix</keyword>
<evidence type="ECO:0000313" key="10">
    <source>
        <dbReference type="Proteomes" id="UP000199377"/>
    </source>
</evidence>
<evidence type="ECO:0000256" key="1">
    <source>
        <dbReference type="ARBA" id="ARBA00004429"/>
    </source>
</evidence>
<keyword evidence="2" id="KW-1003">Cell membrane</keyword>
<feature type="transmembrane region" description="Helical" evidence="7">
    <location>
        <begin position="106"/>
        <end position="130"/>
    </location>
</feature>
<feature type="transmembrane region" description="Helical" evidence="7">
    <location>
        <begin position="62"/>
        <end position="86"/>
    </location>
</feature>
<protein>
    <recommendedName>
        <fullName evidence="7">TRAP transporter large permease protein</fullName>
    </recommendedName>
</protein>
<dbReference type="RefSeq" id="WP_245779278.1">
    <property type="nucleotide sequence ID" value="NZ_FOQH01000015.1"/>
</dbReference>
<evidence type="ECO:0000256" key="5">
    <source>
        <dbReference type="ARBA" id="ARBA00022989"/>
    </source>
</evidence>
<dbReference type="PIRSF" id="PIRSF006066">
    <property type="entry name" value="HI0050"/>
    <property type="match status" value="1"/>
</dbReference>
<dbReference type="STRING" id="1114924.SAMN05216258_11549"/>
<reference evidence="9 10" key="1">
    <citation type="submission" date="2016-10" db="EMBL/GenBank/DDBJ databases">
        <authorList>
            <person name="de Groot N.N."/>
        </authorList>
    </citation>
    <scope>NUCLEOTIDE SEQUENCE [LARGE SCALE GENOMIC DNA]</scope>
    <source>
        <strain evidence="9 10">CGMCC 1.11030</strain>
    </source>
</reference>
<dbReference type="GO" id="GO:0005886">
    <property type="term" value="C:plasma membrane"/>
    <property type="evidence" value="ECO:0007669"/>
    <property type="project" value="UniProtKB-SubCell"/>
</dbReference>
<keyword evidence="3 7" id="KW-0997">Cell inner membrane</keyword>
<feature type="transmembrane region" description="Helical" evidence="7">
    <location>
        <begin position="222"/>
        <end position="244"/>
    </location>
</feature>
<dbReference type="Pfam" id="PF06808">
    <property type="entry name" value="DctM"/>
    <property type="match status" value="1"/>
</dbReference>
<comment type="similarity">
    <text evidence="7">Belongs to the TRAP transporter large permease family.</text>
</comment>
<feature type="transmembrane region" description="Helical" evidence="7">
    <location>
        <begin position="250"/>
        <end position="268"/>
    </location>
</feature>
<feature type="transmembrane region" description="Helical" evidence="7">
    <location>
        <begin position="280"/>
        <end position="302"/>
    </location>
</feature>
<accession>A0A1I3P3Q7</accession>
<gene>
    <name evidence="9" type="ORF">SAMN05216258_11549</name>
</gene>
<dbReference type="Proteomes" id="UP000199377">
    <property type="component" value="Unassembled WGS sequence"/>
</dbReference>
<feature type="domain" description="TRAP C4-dicarboxylate transport system permease DctM subunit" evidence="8">
    <location>
        <begin position="12"/>
        <end position="427"/>
    </location>
</feature>
<keyword evidence="10" id="KW-1185">Reference proteome</keyword>
<comment type="subcellular location">
    <subcellularLocation>
        <location evidence="1 7">Cell inner membrane</location>
        <topology evidence="1 7">Multi-pass membrane protein</topology>
    </subcellularLocation>
</comment>
<evidence type="ECO:0000256" key="3">
    <source>
        <dbReference type="ARBA" id="ARBA00022519"/>
    </source>
</evidence>
<evidence type="ECO:0000313" key="9">
    <source>
        <dbReference type="EMBL" id="SFJ16071.1"/>
    </source>
</evidence>
<comment type="function">
    <text evidence="7">Part of the tripartite ATP-independent periplasmic (TRAP) transport system.</text>
</comment>
<dbReference type="EMBL" id="FOQH01000015">
    <property type="protein sequence ID" value="SFJ16071.1"/>
    <property type="molecule type" value="Genomic_DNA"/>
</dbReference>
<dbReference type="AlphaFoldDB" id="A0A1I3P3Q7"/>
<organism evidence="9 10">
    <name type="scientific">Albimonas pacifica</name>
    <dbReference type="NCBI Taxonomy" id="1114924"/>
    <lineage>
        <taxon>Bacteria</taxon>
        <taxon>Pseudomonadati</taxon>
        <taxon>Pseudomonadota</taxon>
        <taxon>Alphaproteobacteria</taxon>
        <taxon>Rhodobacterales</taxon>
        <taxon>Paracoccaceae</taxon>
        <taxon>Albimonas</taxon>
    </lineage>
</organism>
<feature type="transmembrane region" description="Helical" evidence="7">
    <location>
        <begin position="409"/>
        <end position="431"/>
    </location>
</feature>
<feature type="transmembrane region" description="Helical" evidence="7">
    <location>
        <begin position="322"/>
        <end position="352"/>
    </location>
</feature>
<feature type="transmembrane region" description="Helical" evidence="7">
    <location>
        <begin position="142"/>
        <end position="168"/>
    </location>
</feature>
<evidence type="ECO:0000256" key="2">
    <source>
        <dbReference type="ARBA" id="ARBA00022475"/>
    </source>
</evidence>
<keyword evidence="7" id="KW-0813">Transport</keyword>
<dbReference type="PANTHER" id="PTHR33362">
    <property type="entry name" value="SIALIC ACID TRAP TRANSPORTER PERMEASE PROTEIN SIAT-RELATED"/>
    <property type="match status" value="1"/>
</dbReference>
<dbReference type="NCBIfam" id="TIGR00786">
    <property type="entry name" value="dctM"/>
    <property type="match status" value="1"/>
</dbReference>
<dbReference type="InterPro" id="IPR004681">
    <property type="entry name" value="TRAP_DctM"/>
</dbReference>
<sequence length="437" mass="45729">MSDSIQIVLTALGALLVLFAIRVPIAVALGIVSFLGIAYVRGFGAAWGALKTAPYEFGAHWSLSAVPMFLLMGAAAFRGGLTSSLFEAMRVWFGRLPGGLAIATNMASAVFAAASGSSVASSAAMARIAVPEMLKSNYSPALATGVVAASGTLGALIPPSIIFVIYGWYTQTSIGTLLIAGIIPGLLTAGCYGLLVLIIALWKPEMAPRDTRVSSLGEKMRVLGSIWPVPVLIVAVIGSIYTGVATATEAAALGAVSAILLCAVRGTLTRQSLREMIGDTVGALGSIFFIALGASLLTRFLALSGFPTYMMMMSQGADLSPLMIILALVVVYLILGAFLDPIGIMLVTLPILLPLFRAADLDMIWMGVIVVKMIEIGMLTPPVGLNVFVVKAALGERVALGTIFKGVSWFLMAEIVIMTLIIAFPGLTLWLPELMSR</sequence>
<evidence type="ECO:0000256" key="7">
    <source>
        <dbReference type="RuleBase" id="RU369079"/>
    </source>
</evidence>
<name>A0A1I3P3Q7_9RHOB</name>
<dbReference type="PANTHER" id="PTHR33362:SF5">
    <property type="entry name" value="C4-DICARBOXYLATE TRAP TRANSPORTER LARGE PERMEASE PROTEIN DCTM"/>
    <property type="match status" value="1"/>
</dbReference>
<comment type="subunit">
    <text evidence="7">The complex comprises the extracytoplasmic solute receptor protein and the two transmembrane proteins.</text>
</comment>
<comment type="caution">
    <text evidence="7">Lacks conserved residue(s) required for the propagation of feature annotation.</text>
</comment>
<proteinExistence type="inferred from homology"/>
<keyword evidence="4 7" id="KW-0812">Transmembrane</keyword>
<feature type="transmembrane region" description="Helical" evidence="7">
    <location>
        <begin position="174"/>
        <end position="202"/>
    </location>
</feature>
<evidence type="ECO:0000256" key="6">
    <source>
        <dbReference type="ARBA" id="ARBA00023136"/>
    </source>
</evidence>